<protein>
    <submittedName>
        <fullName evidence="3">Amidohydrolase family protein</fullName>
    </submittedName>
</protein>
<evidence type="ECO:0000313" key="3">
    <source>
        <dbReference type="EMBL" id="MFD1673691.1"/>
    </source>
</evidence>
<dbReference type="Pfam" id="PF04909">
    <property type="entry name" value="Amidohydro_2"/>
    <property type="match status" value="1"/>
</dbReference>
<evidence type="ECO:0000313" key="4">
    <source>
        <dbReference type="Proteomes" id="UP001597079"/>
    </source>
</evidence>
<dbReference type="PANTHER" id="PTHR43569">
    <property type="entry name" value="AMIDOHYDROLASE"/>
    <property type="match status" value="1"/>
</dbReference>
<dbReference type="EMBL" id="JBHUCX010000012">
    <property type="protein sequence ID" value="MFD1673691.1"/>
    <property type="molecule type" value="Genomic_DNA"/>
</dbReference>
<dbReference type="InterPro" id="IPR006680">
    <property type="entry name" value="Amidohydro-rel"/>
</dbReference>
<dbReference type="Proteomes" id="UP001597079">
    <property type="component" value="Unassembled WGS sequence"/>
</dbReference>
<comment type="caution">
    <text evidence="3">The sequence shown here is derived from an EMBL/GenBank/DDBJ whole genome shotgun (WGS) entry which is preliminary data.</text>
</comment>
<dbReference type="PANTHER" id="PTHR43569:SF2">
    <property type="entry name" value="AMIDOHYDROLASE-RELATED DOMAIN-CONTAINING PROTEIN"/>
    <property type="match status" value="1"/>
</dbReference>
<name>A0ABW4JBG5_9BACL</name>
<feature type="domain" description="Amidohydrolase-related" evidence="2">
    <location>
        <begin position="3"/>
        <end position="276"/>
    </location>
</feature>
<evidence type="ECO:0000256" key="1">
    <source>
        <dbReference type="ARBA" id="ARBA00038310"/>
    </source>
</evidence>
<dbReference type="SUPFAM" id="SSF51556">
    <property type="entry name" value="Metallo-dependent hydrolases"/>
    <property type="match status" value="1"/>
</dbReference>
<dbReference type="InterPro" id="IPR052350">
    <property type="entry name" value="Metallo-dep_Lactonases"/>
</dbReference>
<dbReference type="InterPro" id="IPR032466">
    <property type="entry name" value="Metal_Hydrolase"/>
</dbReference>
<reference evidence="4" key="1">
    <citation type="journal article" date="2019" name="Int. J. Syst. Evol. Microbiol.">
        <title>The Global Catalogue of Microorganisms (GCM) 10K type strain sequencing project: providing services to taxonomists for standard genome sequencing and annotation.</title>
        <authorList>
            <consortium name="The Broad Institute Genomics Platform"/>
            <consortium name="The Broad Institute Genome Sequencing Center for Infectious Disease"/>
            <person name="Wu L."/>
            <person name="Ma J."/>
        </authorList>
    </citation>
    <scope>NUCLEOTIDE SEQUENCE [LARGE SCALE GENOMIC DNA]</scope>
    <source>
        <strain evidence="4">CGMCC 1.12286</strain>
    </source>
</reference>
<proteinExistence type="inferred from homology"/>
<evidence type="ECO:0000259" key="2">
    <source>
        <dbReference type="Pfam" id="PF04909"/>
    </source>
</evidence>
<organism evidence="3 4">
    <name type="scientific">Alicyclobacillus fodiniaquatilis</name>
    <dbReference type="NCBI Taxonomy" id="1661150"/>
    <lineage>
        <taxon>Bacteria</taxon>
        <taxon>Bacillati</taxon>
        <taxon>Bacillota</taxon>
        <taxon>Bacilli</taxon>
        <taxon>Bacillales</taxon>
        <taxon>Alicyclobacillaceae</taxon>
        <taxon>Alicyclobacillus</taxon>
    </lineage>
</organism>
<dbReference type="Gene3D" id="3.20.20.140">
    <property type="entry name" value="Metal-dependent hydrolases"/>
    <property type="match status" value="1"/>
</dbReference>
<dbReference type="RefSeq" id="WP_377941175.1">
    <property type="nucleotide sequence ID" value="NZ_JBHUCX010000012.1"/>
</dbReference>
<gene>
    <name evidence="3" type="ORF">ACFSB2_03075</name>
</gene>
<keyword evidence="4" id="KW-1185">Reference proteome</keyword>
<sequence length="281" mass="32504">MRIDAHQHYWRINRNDYGWITRDINVLYRDFFPRDLSPHLQSHGIDKTIVVQAAPTVEETEFLLHLSEQEETIVGVVGWFDLADPFHRKHFDRFSQYKKFVGFRVMIQDMEDPSLILRPNVIDALREYAKLNVPVDLLVKASQLPVLLKLLKAVPRMRGVVDHLAKPDIAHASLQPWKEHMAEIASYPQIYCKLSGMVTEAEREKWAPSDFTAYVLHIIEVFGAERVIYGSDWPVCLLAASYDDVWQLANSSLPETLLEPERANIFGYNAARFYKLPSNVL</sequence>
<comment type="similarity">
    <text evidence="1">Belongs to the metallo-dependent hydrolases superfamily.</text>
</comment>
<accession>A0ABW4JBG5</accession>